<name>A0A1R3VIM5_9HYPH</name>
<dbReference type="AlphaFoldDB" id="A0A1R3VIM5"/>
<feature type="compositionally biased region" description="Low complexity" evidence="1">
    <location>
        <begin position="1"/>
        <end position="15"/>
    </location>
</feature>
<sequence>MPARSSSAAGRARFSTIRSPKRRSRWSLRPRTCTARLPGGYRNRGEQPTVQRGLLFGLHHIGWADVEQVEGAAQELHLCPGKLRIGLGNLGHMAGKQAAPLDVEVTELRDGLRAVGLVAELVEIFDDAVDAGFRNTEGFPADAPERDHFTLADRAVGQNHAKQHQQFRRQHRIVRDLAHAGVAVEDRTYLVQQCECHQHPLSDSLQIGSAESALRKWSAVVERAIFSLWPEAPSRNHPMFDLAIQTVVILGAYFNIPE</sequence>
<proteinExistence type="predicted"/>
<keyword evidence="3" id="KW-1185">Reference proteome</keyword>
<dbReference type="EMBL" id="FTPD01000078">
    <property type="protein sequence ID" value="SIT59779.1"/>
    <property type="molecule type" value="Genomic_DNA"/>
</dbReference>
<dbReference type="Proteomes" id="UP000188388">
    <property type="component" value="Unassembled WGS sequence"/>
</dbReference>
<gene>
    <name evidence="2" type="ORF">BQ8794_80114</name>
</gene>
<dbReference type="STRING" id="1631249.BQ8794_80114"/>
<evidence type="ECO:0000256" key="1">
    <source>
        <dbReference type="SAM" id="MobiDB-lite"/>
    </source>
</evidence>
<evidence type="ECO:0000313" key="3">
    <source>
        <dbReference type="Proteomes" id="UP000188388"/>
    </source>
</evidence>
<accession>A0A1R3VIM5</accession>
<organism evidence="2 3">
    <name type="scientific">Mesorhizobium prunaredense</name>
    <dbReference type="NCBI Taxonomy" id="1631249"/>
    <lineage>
        <taxon>Bacteria</taxon>
        <taxon>Pseudomonadati</taxon>
        <taxon>Pseudomonadota</taxon>
        <taxon>Alphaproteobacteria</taxon>
        <taxon>Hyphomicrobiales</taxon>
        <taxon>Phyllobacteriaceae</taxon>
        <taxon>Mesorhizobium</taxon>
    </lineage>
</organism>
<evidence type="ECO:0000313" key="2">
    <source>
        <dbReference type="EMBL" id="SIT59779.1"/>
    </source>
</evidence>
<protein>
    <submittedName>
        <fullName evidence="2">Uncharacterized protein</fullName>
    </submittedName>
</protein>
<reference evidence="3" key="1">
    <citation type="submission" date="2017-01" db="EMBL/GenBank/DDBJ databases">
        <authorList>
            <person name="Brunel B."/>
        </authorList>
    </citation>
    <scope>NUCLEOTIDE SEQUENCE [LARGE SCALE GENOMIC DNA]</scope>
</reference>
<feature type="region of interest" description="Disordered" evidence="1">
    <location>
        <begin position="1"/>
        <end position="25"/>
    </location>
</feature>